<protein>
    <submittedName>
        <fullName evidence="1">Uncharacterized protein</fullName>
    </submittedName>
</protein>
<organism evidence="1 2">
    <name type="scientific">Theobroma cacao</name>
    <name type="common">Cacao</name>
    <name type="synonym">Cocoa</name>
    <dbReference type="NCBI Taxonomy" id="3641"/>
    <lineage>
        <taxon>Eukaryota</taxon>
        <taxon>Viridiplantae</taxon>
        <taxon>Streptophyta</taxon>
        <taxon>Embryophyta</taxon>
        <taxon>Tracheophyta</taxon>
        <taxon>Spermatophyta</taxon>
        <taxon>Magnoliopsida</taxon>
        <taxon>eudicotyledons</taxon>
        <taxon>Gunneridae</taxon>
        <taxon>Pentapetalae</taxon>
        <taxon>rosids</taxon>
        <taxon>malvids</taxon>
        <taxon>Malvales</taxon>
        <taxon>Malvaceae</taxon>
        <taxon>Byttnerioideae</taxon>
        <taxon>Theobroma</taxon>
    </lineage>
</organism>
<dbReference type="Gramene" id="EOY07154">
    <property type="protein sequence ID" value="EOY07154"/>
    <property type="gene ID" value="TCM_021664"/>
</dbReference>
<evidence type="ECO:0000313" key="2">
    <source>
        <dbReference type="Proteomes" id="UP000026915"/>
    </source>
</evidence>
<keyword evidence="2" id="KW-1185">Reference proteome</keyword>
<name>A0A061EY48_THECC</name>
<gene>
    <name evidence="1" type="ORF">TCM_021664</name>
</gene>
<dbReference type="InParanoid" id="A0A061EY48"/>
<proteinExistence type="predicted"/>
<sequence>MFSAYGNRWDSSETSRDQIYKLQDLQSRNMPVPNNEPLEIEALICDFHKFNTFYMV</sequence>
<dbReference type="Proteomes" id="UP000026915">
    <property type="component" value="Chromosome 5"/>
</dbReference>
<evidence type="ECO:0000313" key="1">
    <source>
        <dbReference type="EMBL" id="EOY07154.1"/>
    </source>
</evidence>
<reference evidence="1 2" key="1">
    <citation type="journal article" date="2013" name="Genome Biol.">
        <title>The genome sequence of the most widely cultivated cacao type and its use to identify candidate genes regulating pod color.</title>
        <authorList>
            <person name="Motamayor J.C."/>
            <person name="Mockaitis K."/>
            <person name="Schmutz J."/>
            <person name="Haiminen N."/>
            <person name="Iii D.L."/>
            <person name="Cornejo O."/>
            <person name="Findley S.D."/>
            <person name="Zheng P."/>
            <person name="Utro F."/>
            <person name="Royaert S."/>
            <person name="Saski C."/>
            <person name="Jenkins J."/>
            <person name="Podicheti R."/>
            <person name="Zhao M."/>
            <person name="Scheffler B.E."/>
            <person name="Stack J.C."/>
            <person name="Feltus F.A."/>
            <person name="Mustiga G.M."/>
            <person name="Amores F."/>
            <person name="Phillips W."/>
            <person name="Marelli J.P."/>
            <person name="May G.D."/>
            <person name="Shapiro H."/>
            <person name="Ma J."/>
            <person name="Bustamante C.D."/>
            <person name="Schnell R.J."/>
            <person name="Main D."/>
            <person name="Gilbert D."/>
            <person name="Parida L."/>
            <person name="Kuhn D.N."/>
        </authorList>
    </citation>
    <scope>NUCLEOTIDE SEQUENCE [LARGE SCALE GENOMIC DNA]</scope>
    <source>
        <strain evidence="2">cv. Matina 1-6</strain>
    </source>
</reference>
<dbReference type="AlphaFoldDB" id="A0A061EY48"/>
<dbReference type="EMBL" id="CM001883">
    <property type="protein sequence ID" value="EOY07154.1"/>
    <property type="molecule type" value="Genomic_DNA"/>
</dbReference>
<accession>A0A061EY48</accession>
<dbReference type="HOGENOM" id="CLU_3018164_0_0_1"/>